<comment type="subcellular location">
    <subcellularLocation>
        <location evidence="1">Nucleus</location>
    </subcellularLocation>
</comment>
<feature type="non-terminal residue" evidence="5">
    <location>
        <position position="268"/>
    </location>
</feature>
<keyword evidence="3" id="KW-0539">Nucleus</keyword>
<comment type="caution">
    <text evidence="5">The sequence shown here is derived from an EMBL/GenBank/DDBJ whole genome shotgun (WGS) entry which is preliminary data.</text>
</comment>
<dbReference type="Pfam" id="PF04218">
    <property type="entry name" value="CENP-B_N"/>
    <property type="match status" value="1"/>
</dbReference>
<accession>A0AAW0VY67</accession>
<dbReference type="AlphaFoldDB" id="A0AAW0VY67"/>
<dbReference type="SUPFAM" id="SSF46689">
    <property type="entry name" value="Homeodomain-like"/>
    <property type="match status" value="2"/>
</dbReference>
<sequence>GGVKRKHQTLSIQEKVELLRKLDRGISVHKLTEDYGLGSSTVYDIKKQREKLLKFYTDSVSKKQMCIRKSMTTGKSSEHDRVMLQWFRKRQSDGVELSGTLIMEQARLFHKELKLEHECNYTDGWLQRFKNRHGISFSKVCGEKWCADYEGTADCTRTLCSQPSGQEEKKSPVVICLDLPDESCTIYKEISNVPENSQKKMRNEESMGGDVSETQKLDVSIKAKEGVWRSGRVRKRSSKLADFASTAEVDVLFRQYSDGPGSLHNDSN</sequence>
<feature type="non-terminal residue" evidence="5">
    <location>
        <position position="1"/>
    </location>
</feature>
<dbReference type="Pfam" id="PF03221">
    <property type="entry name" value="HTH_Tnp_Tc5"/>
    <property type="match status" value="1"/>
</dbReference>
<reference evidence="5 6" key="1">
    <citation type="journal article" date="2024" name="BMC Genomics">
        <title>Genome assembly of redclaw crayfish (Cherax quadricarinatus) provides insights into its immune adaptation and hypoxia tolerance.</title>
        <authorList>
            <person name="Liu Z."/>
            <person name="Zheng J."/>
            <person name="Li H."/>
            <person name="Fang K."/>
            <person name="Wang S."/>
            <person name="He J."/>
            <person name="Zhou D."/>
            <person name="Weng S."/>
            <person name="Chi M."/>
            <person name="Gu Z."/>
            <person name="He J."/>
            <person name="Li F."/>
            <person name="Wang M."/>
        </authorList>
    </citation>
    <scope>NUCLEOTIDE SEQUENCE [LARGE SCALE GENOMIC DNA]</scope>
    <source>
        <strain evidence="5">ZL_2023a</strain>
    </source>
</reference>
<dbReference type="EMBL" id="JARKIK010000098">
    <property type="protein sequence ID" value="KAK8721831.1"/>
    <property type="molecule type" value="Genomic_DNA"/>
</dbReference>
<keyword evidence="2" id="KW-0238">DNA-binding</keyword>
<dbReference type="InterPro" id="IPR007889">
    <property type="entry name" value="HTH_Psq"/>
</dbReference>
<gene>
    <name evidence="5" type="ORF">OTU49_012591</name>
</gene>
<dbReference type="GO" id="GO:0005634">
    <property type="term" value="C:nucleus"/>
    <property type="evidence" value="ECO:0007669"/>
    <property type="project" value="UniProtKB-SubCell"/>
</dbReference>
<dbReference type="InterPro" id="IPR050863">
    <property type="entry name" value="CenT-Element_Derived"/>
</dbReference>
<protein>
    <recommendedName>
        <fullName evidence="4">HTH CENPB-type domain-containing protein</fullName>
    </recommendedName>
</protein>
<dbReference type="GO" id="GO:0003677">
    <property type="term" value="F:DNA binding"/>
    <property type="evidence" value="ECO:0007669"/>
    <property type="project" value="UniProtKB-KW"/>
</dbReference>
<organism evidence="5 6">
    <name type="scientific">Cherax quadricarinatus</name>
    <name type="common">Australian red claw crayfish</name>
    <dbReference type="NCBI Taxonomy" id="27406"/>
    <lineage>
        <taxon>Eukaryota</taxon>
        <taxon>Metazoa</taxon>
        <taxon>Ecdysozoa</taxon>
        <taxon>Arthropoda</taxon>
        <taxon>Crustacea</taxon>
        <taxon>Multicrustacea</taxon>
        <taxon>Malacostraca</taxon>
        <taxon>Eumalacostraca</taxon>
        <taxon>Eucarida</taxon>
        <taxon>Decapoda</taxon>
        <taxon>Pleocyemata</taxon>
        <taxon>Astacidea</taxon>
        <taxon>Parastacoidea</taxon>
        <taxon>Parastacidae</taxon>
        <taxon>Cherax</taxon>
    </lineage>
</organism>
<dbReference type="InterPro" id="IPR009057">
    <property type="entry name" value="Homeodomain-like_sf"/>
</dbReference>
<dbReference type="PANTHER" id="PTHR19303">
    <property type="entry name" value="TRANSPOSON"/>
    <property type="match status" value="1"/>
</dbReference>
<dbReference type="Gene3D" id="1.10.10.60">
    <property type="entry name" value="Homeodomain-like"/>
    <property type="match status" value="2"/>
</dbReference>
<feature type="domain" description="HTH CENPB-type" evidence="4">
    <location>
        <begin position="67"/>
        <end position="139"/>
    </location>
</feature>
<evidence type="ECO:0000256" key="1">
    <source>
        <dbReference type="ARBA" id="ARBA00004123"/>
    </source>
</evidence>
<evidence type="ECO:0000256" key="2">
    <source>
        <dbReference type="ARBA" id="ARBA00023125"/>
    </source>
</evidence>
<evidence type="ECO:0000256" key="3">
    <source>
        <dbReference type="ARBA" id="ARBA00023242"/>
    </source>
</evidence>
<dbReference type="PANTHER" id="PTHR19303:SF16">
    <property type="entry name" value="JERKY PROTEIN HOMOLOG-LIKE"/>
    <property type="match status" value="1"/>
</dbReference>
<dbReference type="PROSITE" id="PS51253">
    <property type="entry name" value="HTH_CENPB"/>
    <property type="match status" value="1"/>
</dbReference>
<dbReference type="Proteomes" id="UP001445076">
    <property type="component" value="Unassembled WGS sequence"/>
</dbReference>
<evidence type="ECO:0000313" key="5">
    <source>
        <dbReference type="EMBL" id="KAK8721831.1"/>
    </source>
</evidence>
<dbReference type="InterPro" id="IPR006600">
    <property type="entry name" value="HTH_CenpB_DNA-bd_dom"/>
</dbReference>
<keyword evidence="6" id="KW-1185">Reference proteome</keyword>
<proteinExistence type="predicted"/>
<evidence type="ECO:0000313" key="6">
    <source>
        <dbReference type="Proteomes" id="UP001445076"/>
    </source>
</evidence>
<dbReference type="SMART" id="SM00674">
    <property type="entry name" value="CENPB"/>
    <property type="match status" value="1"/>
</dbReference>
<evidence type="ECO:0000259" key="4">
    <source>
        <dbReference type="PROSITE" id="PS51253"/>
    </source>
</evidence>
<name>A0AAW0VY67_CHEQU</name>